<reference evidence="2" key="1">
    <citation type="submission" date="2021-04" db="EMBL/GenBank/DDBJ databases">
        <title>Sinoanaerobacter chloroacetimidivorans sp. nov., an obligate anaerobic bacterium isolated from anaerobic sludge.</title>
        <authorList>
            <person name="Bao Y."/>
        </authorList>
    </citation>
    <scope>NUCLEOTIDE SEQUENCE</scope>
    <source>
        <strain evidence="2">BAD-6</strain>
    </source>
</reference>
<keyword evidence="1" id="KW-1133">Transmembrane helix</keyword>
<accession>A0A8J7VX04</accession>
<proteinExistence type="predicted"/>
<reference evidence="2" key="2">
    <citation type="submission" date="2021-04" db="EMBL/GenBank/DDBJ databases">
        <authorList>
            <person name="Liu J."/>
        </authorList>
    </citation>
    <scope>NUCLEOTIDE SEQUENCE</scope>
    <source>
        <strain evidence="2">BAD-6</strain>
    </source>
</reference>
<name>A0A8J7VX04_9FIRM</name>
<keyword evidence="3" id="KW-1185">Reference proteome</keyword>
<keyword evidence="1" id="KW-0812">Transmembrane</keyword>
<keyword evidence="1" id="KW-0472">Membrane</keyword>
<dbReference type="Proteomes" id="UP000675664">
    <property type="component" value="Unassembled WGS sequence"/>
</dbReference>
<sequence length="137" mass="14006">MAIVLVNKDGTSNAKVGDYVVTGGGVYQKTATGSIRAMGLDTPTGSSKDYNDVVSKFASLVSGSGSSGNEKTTSNETVKINSVDDNGIVTVAGYDPTDYSTAYKTTSSSSGISNILGYVILGLVGIALLDRFMNGKG</sequence>
<evidence type="ECO:0000256" key="1">
    <source>
        <dbReference type="SAM" id="Phobius"/>
    </source>
</evidence>
<dbReference type="AlphaFoldDB" id="A0A8J7VX04"/>
<evidence type="ECO:0000313" key="3">
    <source>
        <dbReference type="Proteomes" id="UP000675664"/>
    </source>
</evidence>
<gene>
    <name evidence="2" type="ORF">KCX82_01775</name>
</gene>
<dbReference type="RefSeq" id="WP_227016718.1">
    <property type="nucleotide sequence ID" value="NZ_JAGSND010000001.1"/>
</dbReference>
<dbReference type="EMBL" id="JAGSND010000001">
    <property type="protein sequence ID" value="MBR0596594.1"/>
    <property type="molecule type" value="Genomic_DNA"/>
</dbReference>
<comment type="caution">
    <text evidence="2">The sequence shown here is derived from an EMBL/GenBank/DDBJ whole genome shotgun (WGS) entry which is preliminary data.</text>
</comment>
<feature type="transmembrane region" description="Helical" evidence="1">
    <location>
        <begin position="115"/>
        <end position="133"/>
    </location>
</feature>
<organism evidence="2 3">
    <name type="scientific">Sinanaerobacter chloroacetimidivorans</name>
    <dbReference type="NCBI Taxonomy" id="2818044"/>
    <lineage>
        <taxon>Bacteria</taxon>
        <taxon>Bacillati</taxon>
        <taxon>Bacillota</taxon>
        <taxon>Clostridia</taxon>
        <taxon>Peptostreptococcales</taxon>
        <taxon>Anaerovoracaceae</taxon>
        <taxon>Sinanaerobacter</taxon>
    </lineage>
</organism>
<protein>
    <submittedName>
        <fullName evidence="2">Uncharacterized protein</fullName>
    </submittedName>
</protein>
<evidence type="ECO:0000313" key="2">
    <source>
        <dbReference type="EMBL" id="MBR0596594.1"/>
    </source>
</evidence>